<comment type="subcellular location">
    <subcellularLocation>
        <location evidence="5">Cytoplasmic vesicle</location>
        <location evidence="5">Autophagosome</location>
    </subcellularLocation>
    <subcellularLocation>
        <location evidence="3">Cytoplasmic vesicle</location>
        <location evidence="3">Secretory vesicle</location>
        <location evidence="3">Synaptic vesicle</location>
    </subcellularLocation>
    <subcellularLocation>
        <location evidence="4">Early endosome</location>
    </subcellularLocation>
    <subcellularLocation>
        <location evidence="6">Golgi apparatus</location>
        <location evidence="6">trans-Golgi network</location>
    </subcellularLocation>
    <subcellularLocation>
        <location evidence="7">Late endosome</location>
    </subcellularLocation>
    <subcellularLocation>
        <location evidence="1">Membrane</location>
        <topology evidence="1">Multi-pass membrane protein</topology>
    </subcellularLocation>
    <subcellularLocation>
        <location evidence="2">Recycling endosome</location>
    </subcellularLocation>
</comment>
<evidence type="ECO:0000313" key="20">
    <source>
        <dbReference type="RefSeq" id="XP_007190807.2"/>
    </source>
</evidence>
<dbReference type="KEGG" id="bacu:103021109"/>
<dbReference type="AlphaFoldDB" id="A0A384ATU3"/>
<evidence type="ECO:0000256" key="10">
    <source>
        <dbReference type="ARBA" id="ARBA00022753"/>
    </source>
</evidence>
<name>A0A384ATU3_BALAC</name>
<evidence type="ECO:0000256" key="2">
    <source>
        <dbReference type="ARBA" id="ARBA00004172"/>
    </source>
</evidence>
<dbReference type="PANTHER" id="PTHR15664:SF6">
    <property type="entry name" value="TRANSMEMBRANE PROTEIN 230"/>
    <property type="match status" value="1"/>
</dbReference>
<sequence>MVPTVTNVSAGIPSSKVKYSKLSSTDDGHITCQKETLPAEFKKSPTNIPYKAIACASLQFLTGVFLIITGCLLLAGYSSKVGANRAFPVLTVGVLVFLPRFYHPIIAYRAYRGCQGYSYRDFPDCDD</sequence>
<evidence type="ECO:0000256" key="12">
    <source>
        <dbReference type="ARBA" id="ARBA00023018"/>
    </source>
</evidence>
<evidence type="ECO:0000256" key="5">
    <source>
        <dbReference type="ARBA" id="ARBA00004419"/>
    </source>
</evidence>
<evidence type="ECO:0000256" key="8">
    <source>
        <dbReference type="ARBA" id="ARBA00007743"/>
    </source>
</evidence>
<dbReference type="InterPro" id="IPR008590">
    <property type="entry name" value="TMEM_230/134"/>
</dbReference>
<dbReference type="GO" id="GO:0008021">
    <property type="term" value="C:synaptic vesicle"/>
    <property type="evidence" value="ECO:0007669"/>
    <property type="project" value="UniProtKB-SubCell"/>
</dbReference>
<evidence type="ECO:0000256" key="16">
    <source>
        <dbReference type="ARBA" id="ARBA00024003"/>
    </source>
</evidence>
<dbReference type="GO" id="GO:0005776">
    <property type="term" value="C:autophagosome"/>
    <property type="evidence" value="ECO:0007669"/>
    <property type="project" value="UniProtKB-SubCell"/>
</dbReference>
<evidence type="ECO:0000256" key="14">
    <source>
        <dbReference type="ARBA" id="ARBA00023136"/>
    </source>
</evidence>
<comment type="similarity">
    <text evidence="8">Belongs to the TMEM134/TMEM230 family.</text>
</comment>
<evidence type="ECO:0000256" key="9">
    <source>
        <dbReference type="ARBA" id="ARBA00022692"/>
    </source>
</evidence>
<keyword evidence="19" id="KW-1185">Reference proteome</keyword>
<evidence type="ECO:0000256" key="13">
    <source>
        <dbReference type="ARBA" id="ARBA00023034"/>
    </source>
</evidence>
<accession>A0A384ATU3</accession>
<evidence type="ECO:0000256" key="11">
    <source>
        <dbReference type="ARBA" id="ARBA00022989"/>
    </source>
</evidence>
<dbReference type="GO" id="GO:0005769">
    <property type="term" value="C:early endosome"/>
    <property type="evidence" value="ECO:0007669"/>
    <property type="project" value="UniProtKB-SubCell"/>
</dbReference>
<keyword evidence="11 18" id="KW-1133">Transmembrane helix</keyword>
<dbReference type="GO" id="GO:0048489">
    <property type="term" value="P:synaptic vesicle transport"/>
    <property type="evidence" value="ECO:0007669"/>
    <property type="project" value="TreeGrafter"/>
</dbReference>
<protein>
    <recommendedName>
        <fullName evidence="17">Transmembrane protein 230</fullName>
    </recommendedName>
</protein>
<keyword evidence="12" id="KW-0770">Synapse</keyword>
<dbReference type="Proteomes" id="UP001652580">
    <property type="component" value="Chromosome 14"/>
</dbReference>
<dbReference type="GO" id="GO:0055037">
    <property type="term" value="C:recycling endosome"/>
    <property type="evidence" value="ECO:0007669"/>
    <property type="project" value="UniProtKB-SubCell"/>
</dbReference>
<keyword evidence="9 18" id="KW-0812">Transmembrane</keyword>
<dbReference type="Pfam" id="PF05915">
    <property type="entry name" value="TMEM_230_134"/>
    <property type="match status" value="1"/>
</dbReference>
<dbReference type="GO" id="GO:0016020">
    <property type="term" value="C:membrane"/>
    <property type="evidence" value="ECO:0007669"/>
    <property type="project" value="UniProtKB-SubCell"/>
</dbReference>
<dbReference type="GO" id="GO:0005794">
    <property type="term" value="C:Golgi apparatus"/>
    <property type="evidence" value="ECO:0007669"/>
    <property type="project" value="UniProtKB-SubCell"/>
</dbReference>
<dbReference type="PANTHER" id="PTHR15664">
    <property type="entry name" value="C20ORF30 PROTEIN"/>
    <property type="match status" value="1"/>
</dbReference>
<evidence type="ECO:0000256" key="3">
    <source>
        <dbReference type="ARBA" id="ARBA00004234"/>
    </source>
</evidence>
<keyword evidence="14 18" id="KW-0472">Membrane</keyword>
<keyword evidence="10" id="KW-0967">Endosome</keyword>
<proteinExistence type="inferred from homology"/>
<dbReference type="RefSeq" id="XP_007190807.2">
    <property type="nucleotide sequence ID" value="XM_007190745.2"/>
</dbReference>
<evidence type="ECO:0000256" key="17">
    <source>
        <dbReference type="ARBA" id="ARBA00024088"/>
    </source>
</evidence>
<evidence type="ECO:0000313" key="19">
    <source>
        <dbReference type="Proteomes" id="UP001652580"/>
    </source>
</evidence>
<dbReference type="GO" id="GO:0005770">
    <property type="term" value="C:late endosome"/>
    <property type="evidence" value="ECO:0007669"/>
    <property type="project" value="UniProtKB-SubCell"/>
</dbReference>
<evidence type="ECO:0000256" key="4">
    <source>
        <dbReference type="ARBA" id="ARBA00004412"/>
    </source>
</evidence>
<keyword evidence="15" id="KW-0968">Cytoplasmic vesicle</keyword>
<evidence type="ECO:0000256" key="6">
    <source>
        <dbReference type="ARBA" id="ARBA00004601"/>
    </source>
</evidence>
<dbReference type="STRING" id="310752.A0A384ATU3"/>
<organism evidence="19 20">
    <name type="scientific">Balaenoptera acutorostrata</name>
    <name type="common">Common minke whale</name>
    <name type="synonym">Balaena rostrata</name>
    <dbReference type="NCBI Taxonomy" id="9767"/>
    <lineage>
        <taxon>Eukaryota</taxon>
        <taxon>Metazoa</taxon>
        <taxon>Chordata</taxon>
        <taxon>Craniata</taxon>
        <taxon>Vertebrata</taxon>
        <taxon>Euteleostomi</taxon>
        <taxon>Mammalia</taxon>
        <taxon>Eutheria</taxon>
        <taxon>Laurasiatheria</taxon>
        <taxon>Artiodactyla</taxon>
        <taxon>Whippomorpha</taxon>
        <taxon>Cetacea</taxon>
        <taxon>Mysticeti</taxon>
        <taxon>Balaenopteridae</taxon>
        <taxon>Balaenoptera</taxon>
    </lineage>
</organism>
<dbReference type="GeneID" id="103021109"/>
<dbReference type="InterPro" id="IPR044234">
    <property type="entry name" value="TMEM230"/>
</dbReference>
<gene>
    <name evidence="20" type="primary">LOC103021109</name>
</gene>
<comment type="function">
    <text evidence="16">Involved in trafficking and recycling of synaptic vesicles.</text>
</comment>
<evidence type="ECO:0000256" key="18">
    <source>
        <dbReference type="SAM" id="Phobius"/>
    </source>
</evidence>
<dbReference type="InParanoid" id="A0A384ATU3"/>
<evidence type="ECO:0000256" key="15">
    <source>
        <dbReference type="ARBA" id="ARBA00023329"/>
    </source>
</evidence>
<feature type="transmembrane region" description="Helical" evidence="18">
    <location>
        <begin position="83"/>
        <end position="102"/>
    </location>
</feature>
<evidence type="ECO:0000256" key="7">
    <source>
        <dbReference type="ARBA" id="ARBA00004603"/>
    </source>
</evidence>
<feature type="transmembrane region" description="Helical" evidence="18">
    <location>
        <begin position="52"/>
        <end position="77"/>
    </location>
</feature>
<evidence type="ECO:0000256" key="1">
    <source>
        <dbReference type="ARBA" id="ARBA00004141"/>
    </source>
</evidence>
<keyword evidence="13" id="KW-0333">Golgi apparatus</keyword>
<reference evidence="20" key="1">
    <citation type="submission" date="2025-08" db="UniProtKB">
        <authorList>
            <consortium name="RefSeq"/>
        </authorList>
    </citation>
    <scope>IDENTIFICATION</scope>
</reference>